<dbReference type="AlphaFoldDB" id="A0A0M3IBT5"/>
<accession>A0A0M3IBT5</accession>
<dbReference type="WBParaSite" id="ALUE_0001523601-mRNA-1">
    <property type="protein sequence ID" value="ALUE_0001523601-mRNA-1"/>
    <property type="gene ID" value="ALUE_0001523601"/>
</dbReference>
<sequence length="254" mass="28781">MVVTIEADPLEQFVRSTLLAARSFAEKILSEISLPRSDTIIPGVQYSLQIDDKSSLALRSLYELIDMCTICQILPISELNGEWEIVMLSRNFLLSIINDLSETIDRLDASLPIFITKFFNTIFTSIPDMQCAKITILDSKNTSSFQIAYLSREKHRSIIGRLTNIRDRYVFEFAPTISVEFCMTLATSQTHQGNVDVMILSQSDTFPSCSNFLLLVKKRREDFNVLPFLQHITRNGGNFPSNPLVDVKCTHIST</sequence>
<proteinExistence type="predicted"/>
<protein>
    <submittedName>
        <fullName evidence="2">Meiotic recombination protein REC102</fullName>
    </submittedName>
</protein>
<keyword evidence="1" id="KW-1185">Reference proteome</keyword>
<reference evidence="2" key="1">
    <citation type="submission" date="2017-02" db="UniProtKB">
        <authorList>
            <consortium name="WormBaseParasite"/>
        </authorList>
    </citation>
    <scope>IDENTIFICATION</scope>
</reference>
<evidence type="ECO:0000313" key="2">
    <source>
        <dbReference type="WBParaSite" id="ALUE_0001523601-mRNA-1"/>
    </source>
</evidence>
<evidence type="ECO:0000313" key="1">
    <source>
        <dbReference type="Proteomes" id="UP000036681"/>
    </source>
</evidence>
<organism evidence="1 2">
    <name type="scientific">Ascaris lumbricoides</name>
    <name type="common">Giant roundworm</name>
    <dbReference type="NCBI Taxonomy" id="6252"/>
    <lineage>
        <taxon>Eukaryota</taxon>
        <taxon>Metazoa</taxon>
        <taxon>Ecdysozoa</taxon>
        <taxon>Nematoda</taxon>
        <taxon>Chromadorea</taxon>
        <taxon>Rhabditida</taxon>
        <taxon>Spirurina</taxon>
        <taxon>Ascaridomorpha</taxon>
        <taxon>Ascaridoidea</taxon>
        <taxon>Ascarididae</taxon>
        <taxon>Ascaris</taxon>
    </lineage>
</organism>
<dbReference type="Proteomes" id="UP000036681">
    <property type="component" value="Unplaced"/>
</dbReference>
<name>A0A0M3IBT5_ASCLU</name>